<dbReference type="EMBL" id="JAOYFB010000038">
    <property type="protein sequence ID" value="KAK4027797.1"/>
    <property type="molecule type" value="Genomic_DNA"/>
</dbReference>
<gene>
    <name evidence="2" type="ORF">OUZ56_016938</name>
</gene>
<feature type="region of interest" description="Disordered" evidence="1">
    <location>
        <begin position="316"/>
        <end position="408"/>
    </location>
</feature>
<evidence type="ECO:0000313" key="2">
    <source>
        <dbReference type="EMBL" id="KAK4027797.1"/>
    </source>
</evidence>
<protein>
    <submittedName>
        <fullName evidence="2">Uncharacterized protein</fullName>
    </submittedName>
</protein>
<name>A0ABR0ARQ7_9CRUS</name>
<evidence type="ECO:0000313" key="3">
    <source>
        <dbReference type="Proteomes" id="UP001234178"/>
    </source>
</evidence>
<sequence length="408" mass="45202">METPVEGERNDVRVELIEAEPAEFIPPEYRFSPAGLSGSLLIEIISSGALYSRIGRSDKLDNGVVFCLYKGPSCHANNLTFSHRIAVSSQVHLSPTNPLSFSQVRSLPAAASFSLPAAFPDEPARERDVIPEPSHHHTKMSDNIRSPAEDSVYRLFERALENNNLHSLWVGLDRVVPREVFRWLGLREPFPRPTSAPTKPKTTPTARFAPYARPADKNLKFLNEKERAELEAVQKVKKEHTLAILIAQRKEKEAAETALYLQQTCLLRREKETLEQREVELAKSSAARRLAAKTPEPYIPSPIVRPAVLQIQALPDIPSQPEPSTSAPDAQLVTPARSSKSAKSSKSRSSSTRSRKEAPGETPRSSKEGRGRTSSSEMVLAKKFKKPSINTSDDEEAVLKSPTSPYST</sequence>
<proteinExistence type="predicted"/>
<keyword evidence="3" id="KW-1185">Reference proteome</keyword>
<reference evidence="2 3" key="1">
    <citation type="journal article" date="2023" name="Nucleic Acids Res.">
        <title>The hologenome of Daphnia magna reveals possible DNA methylation and microbiome-mediated evolution of the host genome.</title>
        <authorList>
            <person name="Chaturvedi A."/>
            <person name="Li X."/>
            <person name="Dhandapani V."/>
            <person name="Marshall H."/>
            <person name="Kissane S."/>
            <person name="Cuenca-Cambronero M."/>
            <person name="Asole G."/>
            <person name="Calvet F."/>
            <person name="Ruiz-Romero M."/>
            <person name="Marangio P."/>
            <person name="Guigo R."/>
            <person name="Rago D."/>
            <person name="Mirbahai L."/>
            <person name="Eastwood N."/>
            <person name="Colbourne J.K."/>
            <person name="Zhou J."/>
            <person name="Mallon E."/>
            <person name="Orsini L."/>
        </authorList>
    </citation>
    <scope>NUCLEOTIDE SEQUENCE [LARGE SCALE GENOMIC DNA]</scope>
    <source>
        <strain evidence="2">LRV0_1</strain>
    </source>
</reference>
<evidence type="ECO:0000256" key="1">
    <source>
        <dbReference type="SAM" id="MobiDB-lite"/>
    </source>
</evidence>
<accession>A0ABR0ARQ7</accession>
<dbReference type="Proteomes" id="UP001234178">
    <property type="component" value="Unassembled WGS sequence"/>
</dbReference>
<organism evidence="2 3">
    <name type="scientific">Daphnia magna</name>
    <dbReference type="NCBI Taxonomy" id="35525"/>
    <lineage>
        <taxon>Eukaryota</taxon>
        <taxon>Metazoa</taxon>
        <taxon>Ecdysozoa</taxon>
        <taxon>Arthropoda</taxon>
        <taxon>Crustacea</taxon>
        <taxon>Branchiopoda</taxon>
        <taxon>Diplostraca</taxon>
        <taxon>Cladocera</taxon>
        <taxon>Anomopoda</taxon>
        <taxon>Daphniidae</taxon>
        <taxon>Daphnia</taxon>
    </lineage>
</organism>
<feature type="compositionally biased region" description="Low complexity" evidence="1">
    <location>
        <begin position="337"/>
        <end position="352"/>
    </location>
</feature>
<feature type="compositionally biased region" description="Basic and acidic residues" evidence="1">
    <location>
        <begin position="354"/>
        <end position="371"/>
    </location>
</feature>
<comment type="caution">
    <text evidence="2">The sequence shown here is derived from an EMBL/GenBank/DDBJ whole genome shotgun (WGS) entry which is preliminary data.</text>
</comment>